<keyword evidence="4" id="KW-1185">Reference proteome</keyword>
<evidence type="ECO:0000313" key="3">
    <source>
        <dbReference type="EMBL" id="PMD33927.1"/>
    </source>
</evidence>
<feature type="domain" description="DUF6594" evidence="2">
    <location>
        <begin position="7"/>
        <end position="267"/>
    </location>
</feature>
<organism evidence="3 4">
    <name type="scientific">Hyaloscypha variabilis (strain UAMH 11265 / GT02V1 / F)</name>
    <name type="common">Meliniomyces variabilis</name>
    <dbReference type="NCBI Taxonomy" id="1149755"/>
    <lineage>
        <taxon>Eukaryota</taxon>
        <taxon>Fungi</taxon>
        <taxon>Dikarya</taxon>
        <taxon>Ascomycota</taxon>
        <taxon>Pezizomycotina</taxon>
        <taxon>Leotiomycetes</taxon>
        <taxon>Helotiales</taxon>
        <taxon>Hyaloscyphaceae</taxon>
        <taxon>Hyaloscypha</taxon>
        <taxon>Hyaloscypha variabilis</taxon>
    </lineage>
</organism>
<keyword evidence="1" id="KW-0472">Membrane</keyword>
<name>A0A2J6R5X6_HYAVF</name>
<dbReference type="PANTHER" id="PTHR34502">
    <property type="entry name" value="DUF6594 DOMAIN-CONTAINING PROTEIN-RELATED"/>
    <property type="match status" value="1"/>
</dbReference>
<dbReference type="STRING" id="1149755.A0A2J6R5X6"/>
<feature type="transmembrane region" description="Helical" evidence="1">
    <location>
        <begin position="198"/>
        <end position="222"/>
    </location>
</feature>
<dbReference type="InterPro" id="IPR046529">
    <property type="entry name" value="DUF6594"/>
</dbReference>
<feature type="transmembrane region" description="Helical" evidence="1">
    <location>
        <begin position="255"/>
        <end position="272"/>
    </location>
</feature>
<gene>
    <name evidence="3" type="ORF">L207DRAFT_589478</name>
</gene>
<sequence length="277" mass="31409">MGMLKGYPTFSAFIARDQDAAIYRKYESLSARNLLYMSSEIHELEGQLKALDEADFKSACFVAEGAARKWEHYSTGEHPKIQEHRELQARIRVKLKEYHEALLLESQVLELKKPTQRTFKNVKRWFQNGGQMVLLGRDAHLFDNEDDMVALAPLDDDRLSRLLRAVLGWFFEDTESRARRVEHGEELYYFPERKIQRIGLVMSILLSAILLIGAISCLYMIANKSKSLILGMIVLFTCLFACVVGLLTNARRAEVFGSTAAYAAVLVVFVSNPPGIG</sequence>
<reference evidence="3 4" key="1">
    <citation type="submission" date="2016-04" db="EMBL/GenBank/DDBJ databases">
        <title>A degradative enzymes factory behind the ericoid mycorrhizal symbiosis.</title>
        <authorList>
            <consortium name="DOE Joint Genome Institute"/>
            <person name="Martino E."/>
            <person name="Morin E."/>
            <person name="Grelet G."/>
            <person name="Kuo A."/>
            <person name="Kohler A."/>
            <person name="Daghino S."/>
            <person name="Barry K."/>
            <person name="Choi C."/>
            <person name="Cichocki N."/>
            <person name="Clum A."/>
            <person name="Copeland A."/>
            <person name="Hainaut M."/>
            <person name="Haridas S."/>
            <person name="Labutti K."/>
            <person name="Lindquist E."/>
            <person name="Lipzen A."/>
            <person name="Khouja H.-R."/>
            <person name="Murat C."/>
            <person name="Ohm R."/>
            <person name="Olson A."/>
            <person name="Spatafora J."/>
            <person name="Veneault-Fourrey C."/>
            <person name="Henrissat B."/>
            <person name="Grigoriev I."/>
            <person name="Martin F."/>
            <person name="Perotto S."/>
        </authorList>
    </citation>
    <scope>NUCLEOTIDE SEQUENCE [LARGE SCALE GENOMIC DNA]</scope>
    <source>
        <strain evidence="3 4">F</strain>
    </source>
</reference>
<dbReference type="PANTHER" id="PTHR34502:SF4">
    <property type="entry name" value="DUF6594 DOMAIN-CONTAINING PROTEIN"/>
    <property type="match status" value="1"/>
</dbReference>
<evidence type="ECO:0000259" key="2">
    <source>
        <dbReference type="Pfam" id="PF20237"/>
    </source>
</evidence>
<evidence type="ECO:0000256" key="1">
    <source>
        <dbReference type="SAM" id="Phobius"/>
    </source>
</evidence>
<dbReference type="Pfam" id="PF20237">
    <property type="entry name" value="DUF6594"/>
    <property type="match status" value="1"/>
</dbReference>
<dbReference type="AlphaFoldDB" id="A0A2J6R5X6"/>
<dbReference type="OrthoDB" id="3533814at2759"/>
<feature type="transmembrane region" description="Helical" evidence="1">
    <location>
        <begin position="228"/>
        <end position="248"/>
    </location>
</feature>
<keyword evidence="1" id="KW-0812">Transmembrane</keyword>
<keyword evidence="1" id="KW-1133">Transmembrane helix</keyword>
<dbReference type="EMBL" id="KZ613955">
    <property type="protein sequence ID" value="PMD33927.1"/>
    <property type="molecule type" value="Genomic_DNA"/>
</dbReference>
<protein>
    <recommendedName>
        <fullName evidence="2">DUF6594 domain-containing protein</fullName>
    </recommendedName>
</protein>
<proteinExistence type="predicted"/>
<dbReference type="Proteomes" id="UP000235786">
    <property type="component" value="Unassembled WGS sequence"/>
</dbReference>
<accession>A0A2J6R5X6</accession>
<evidence type="ECO:0000313" key="4">
    <source>
        <dbReference type="Proteomes" id="UP000235786"/>
    </source>
</evidence>